<feature type="region of interest" description="Disordered" evidence="1">
    <location>
        <begin position="1"/>
        <end position="25"/>
    </location>
</feature>
<gene>
    <name evidence="2" type="ORF">ADEAN_000712300</name>
</gene>
<dbReference type="AlphaFoldDB" id="A0A7G2CL14"/>
<feature type="region of interest" description="Disordered" evidence="1">
    <location>
        <begin position="220"/>
        <end position="251"/>
    </location>
</feature>
<feature type="compositionally biased region" description="Polar residues" evidence="1">
    <location>
        <begin position="1"/>
        <end position="11"/>
    </location>
</feature>
<feature type="region of interest" description="Disordered" evidence="1">
    <location>
        <begin position="438"/>
        <end position="458"/>
    </location>
</feature>
<protein>
    <submittedName>
        <fullName evidence="2">Uncharacterized protein</fullName>
    </submittedName>
</protein>
<evidence type="ECO:0000313" key="2">
    <source>
        <dbReference type="EMBL" id="CAD2219614.1"/>
    </source>
</evidence>
<sequence length="554" mass="60422">MCVTNTESASTHPADATGLGDSTQLQKQQNAPVTLVDLFVQYFAPLVSNDGLQDPLTVAGFLRSRHVEGNSVGGNTNGGDPTVDGLARELHQFYKVNKSYAIPFLLHAEAIKEHHDCYRDPLTNDVIRTGPFLQKRHDYVVEHIRKIKEFLLSGEHNNNSVARADYIGEKIMTIFGCKHASERHCPHALDRSGNVAGTAEAEIVGTTFDSLDSLNGAMESNPEVLRTSEGTGSPRESEMTLEPRLTSDTASEEELVGIQRNISHSGNDSNRRYPGDHVHTVTPTIHSEGSGAAPSLSSSASTTTDMEEEGGGKLLSPVEGAFRLDESSSSEGDSLEQSIVSLEGFGQQLSVDFSEVERRCSDAEHETVFELTSDAQKENFLLHTPLYAQPYVLNNLASEAQCNMYRHPLTGAVFYTSFFLSKLPSCYGTAQLHCPHGESCQHPCSGETGSEREGNPPADSVFYYTDEEEKRQGPHRVSVAALLNRSHWARSAAGVVVKANTLSEIVNSRRGKHSALSNSKLERPSSSDSVDSLISKPVKVSEYDKFDYLDFAGL</sequence>
<evidence type="ECO:0000313" key="3">
    <source>
        <dbReference type="Proteomes" id="UP000515908"/>
    </source>
</evidence>
<feature type="region of interest" description="Disordered" evidence="1">
    <location>
        <begin position="513"/>
        <end position="532"/>
    </location>
</feature>
<keyword evidence="3" id="KW-1185">Reference proteome</keyword>
<feature type="compositionally biased region" description="Low complexity" evidence="1">
    <location>
        <begin position="287"/>
        <end position="304"/>
    </location>
</feature>
<name>A0A7G2CL14_9TRYP</name>
<dbReference type="Proteomes" id="UP000515908">
    <property type="component" value="Chromosome 14"/>
</dbReference>
<proteinExistence type="predicted"/>
<organism evidence="2 3">
    <name type="scientific">Angomonas deanei</name>
    <dbReference type="NCBI Taxonomy" id="59799"/>
    <lineage>
        <taxon>Eukaryota</taxon>
        <taxon>Discoba</taxon>
        <taxon>Euglenozoa</taxon>
        <taxon>Kinetoplastea</taxon>
        <taxon>Metakinetoplastina</taxon>
        <taxon>Trypanosomatida</taxon>
        <taxon>Trypanosomatidae</taxon>
        <taxon>Strigomonadinae</taxon>
        <taxon>Angomonas</taxon>
    </lineage>
</organism>
<reference evidence="2 3" key="1">
    <citation type="submission" date="2020-08" db="EMBL/GenBank/DDBJ databases">
        <authorList>
            <person name="Newling K."/>
            <person name="Davey J."/>
            <person name="Forrester S."/>
        </authorList>
    </citation>
    <scope>NUCLEOTIDE SEQUENCE [LARGE SCALE GENOMIC DNA]</scope>
    <source>
        <strain evidence="3">Crithidia deanei Carvalho (ATCC PRA-265)</strain>
    </source>
</reference>
<evidence type="ECO:0000256" key="1">
    <source>
        <dbReference type="SAM" id="MobiDB-lite"/>
    </source>
</evidence>
<dbReference type="VEuPathDB" id="TriTrypDB:ADEAN_000712300"/>
<dbReference type="EMBL" id="LR877158">
    <property type="protein sequence ID" value="CAD2219614.1"/>
    <property type="molecule type" value="Genomic_DNA"/>
</dbReference>
<feature type="region of interest" description="Disordered" evidence="1">
    <location>
        <begin position="284"/>
        <end position="314"/>
    </location>
</feature>
<accession>A0A7G2CL14</accession>